<proteinExistence type="predicted"/>
<gene>
    <name evidence="1" type="ORF">PISMIDRAFT_117742</name>
</gene>
<evidence type="ECO:0000313" key="2">
    <source>
        <dbReference type="Proteomes" id="UP000054018"/>
    </source>
</evidence>
<sequence length="244" mass="28088">MPRPSLHEQYLHYYMLFMAFRDLHQPHMTIEEAAQQLNLHISCILAIQQTHYLQGRSSVPRAGNFHVAWEYAQSPSDYHRYTNMLHVSPTVFEVILDLIQDHPVFSNNSNNPQTPVKTQLAVTLFHMGHYGNGASLEDIARQAGISEGSEKEAEKVWMDNHLGFRGTWRKGWAMYDGTIVVLYSKPGLNGDAYFTRKGNYGLNLQVCNKLRASWFCGAKIKFLPTCIRLETYHLICELWIMHMG</sequence>
<reference evidence="1 2" key="1">
    <citation type="submission" date="2014-04" db="EMBL/GenBank/DDBJ databases">
        <authorList>
            <consortium name="DOE Joint Genome Institute"/>
            <person name="Kuo A."/>
            <person name="Kohler A."/>
            <person name="Costa M.D."/>
            <person name="Nagy L.G."/>
            <person name="Floudas D."/>
            <person name="Copeland A."/>
            <person name="Barry K.W."/>
            <person name="Cichocki N."/>
            <person name="Veneault-Fourrey C."/>
            <person name="LaButti K."/>
            <person name="Lindquist E.A."/>
            <person name="Lipzen A."/>
            <person name="Lundell T."/>
            <person name="Morin E."/>
            <person name="Murat C."/>
            <person name="Sun H."/>
            <person name="Tunlid A."/>
            <person name="Henrissat B."/>
            <person name="Grigoriev I.V."/>
            <person name="Hibbett D.S."/>
            <person name="Martin F."/>
            <person name="Nordberg H.P."/>
            <person name="Cantor M.N."/>
            <person name="Hua S.X."/>
        </authorList>
    </citation>
    <scope>NUCLEOTIDE SEQUENCE [LARGE SCALE GENOMIC DNA]</scope>
    <source>
        <strain evidence="1 2">441</strain>
    </source>
</reference>
<name>A0A0C9YJS7_9AGAM</name>
<accession>A0A0C9YJS7</accession>
<dbReference type="EMBL" id="KN833959">
    <property type="protein sequence ID" value="KIK14034.1"/>
    <property type="molecule type" value="Genomic_DNA"/>
</dbReference>
<reference evidence="2" key="2">
    <citation type="submission" date="2015-01" db="EMBL/GenBank/DDBJ databases">
        <title>Evolutionary Origins and Diversification of the Mycorrhizal Mutualists.</title>
        <authorList>
            <consortium name="DOE Joint Genome Institute"/>
            <consortium name="Mycorrhizal Genomics Consortium"/>
            <person name="Kohler A."/>
            <person name="Kuo A."/>
            <person name="Nagy L.G."/>
            <person name="Floudas D."/>
            <person name="Copeland A."/>
            <person name="Barry K.W."/>
            <person name="Cichocki N."/>
            <person name="Veneault-Fourrey C."/>
            <person name="LaButti K."/>
            <person name="Lindquist E.A."/>
            <person name="Lipzen A."/>
            <person name="Lundell T."/>
            <person name="Morin E."/>
            <person name="Murat C."/>
            <person name="Riley R."/>
            <person name="Ohm R."/>
            <person name="Sun H."/>
            <person name="Tunlid A."/>
            <person name="Henrissat B."/>
            <person name="Grigoriev I.V."/>
            <person name="Hibbett D.S."/>
            <person name="Martin F."/>
        </authorList>
    </citation>
    <scope>NUCLEOTIDE SEQUENCE [LARGE SCALE GENOMIC DNA]</scope>
    <source>
        <strain evidence="2">441</strain>
    </source>
</reference>
<organism evidence="1 2">
    <name type="scientific">Pisolithus microcarpus 441</name>
    <dbReference type="NCBI Taxonomy" id="765257"/>
    <lineage>
        <taxon>Eukaryota</taxon>
        <taxon>Fungi</taxon>
        <taxon>Dikarya</taxon>
        <taxon>Basidiomycota</taxon>
        <taxon>Agaricomycotina</taxon>
        <taxon>Agaricomycetes</taxon>
        <taxon>Agaricomycetidae</taxon>
        <taxon>Boletales</taxon>
        <taxon>Sclerodermatineae</taxon>
        <taxon>Pisolithaceae</taxon>
        <taxon>Pisolithus</taxon>
    </lineage>
</organism>
<dbReference type="AlphaFoldDB" id="A0A0C9YJS7"/>
<protein>
    <submittedName>
        <fullName evidence="1">Uncharacterized protein</fullName>
    </submittedName>
</protein>
<evidence type="ECO:0000313" key="1">
    <source>
        <dbReference type="EMBL" id="KIK14034.1"/>
    </source>
</evidence>
<dbReference type="OrthoDB" id="3246760at2759"/>
<dbReference type="STRING" id="765257.A0A0C9YJS7"/>
<keyword evidence="2" id="KW-1185">Reference proteome</keyword>
<dbReference type="Proteomes" id="UP000054018">
    <property type="component" value="Unassembled WGS sequence"/>
</dbReference>
<dbReference type="HOGENOM" id="CLU_018552_1_0_1"/>